<evidence type="ECO:0000313" key="2">
    <source>
        <dbReference type="EMBL" id="KAK4007404.1"/>
    </source>
</evidence>
<accession>A0ABQ9Z3I4</accession>
<sequence>MEYEYEKRKFSLNVQQQNFEERKKSFCERLALFFSNGERRAPAGRFTDCYNFGREIAEDIENMIADRSATTLLEVIKDWIIAGSTIISDCWKAYDKLDLNFKDPESGVHTNQIEGLWNLAKKSFPSTNGNTLSETFKKELKMSTLVVQ</sequence>
<evidence type="ECO:0000313" key="3">
    <source>
        <dbReference type="Proteomes" id="UP001234178"/>
    </source>
</evidence>
<evidence type="ECO:0000259" key="1">
    <source>
        <dbReference type="Pfam" id="PF12762"/>
    </source>
</evidence>
<dbReference type="InterPro" id="IPR024445">
    <property type="entry name" value="Tnp_ISXO2-like"/>
</dbReference>
<dbReference type="Proteomes" id="UP001234178">
    <property type="component" value="Unassembled WGS sequence"/>
</dbReference>
<proteinExistence type="predicted"/>
<name>A0ABQ9Z3I4_9CRUS</name>
<dbReference type="PANTHER" id="PTHR47163">
    <property type="entry name" value="DDE_TNP_IS1595 DOMAIN-CONTAINING PROTEIN"/>
    <property type="match status" value="1"/>
</dbReference>
<dbReference type="Pfam" id="PF12762">
    <property type="entry name" value="DDE_Tnp_IS1595"/>
    <property type="match status" value="1"/>
</dbReference>
<dbReference type="InterPro" id="IPR053164">
    <property type="entry name" value="IS1016-like_transposase"/>
</dbReference>
<protein>
    <recommendedName>
        <fullName evidence="1">ISXO2-like transposase domain-containing protein</fullName>
    </recommendedName>
</protein>
<comment type="caution">
    <text evidence="2">The sequence shown here is derived from an EMBL/GenBank/DDBJ whole genome shotgun (WGS) entry which is preliminary data.</text>
</comment>
<reference evidence="2 3" key="1">
    <citation type="journal article" date="2023" name="Nucleic Acids Res.">
        <title>The hologenome of Daphnia magna reveals possible DNA methylation and microbiome-mediated evolution of the host genome.</title>
        <authorList>
            <person name="Chaturvedi A."/>
            <person name="Li X."/>
            <person name="Dhandapani V."/>
            <person name="Marshall H."/>
            <person name="Kissane S."/>
            <person name="Cuenca-Cambronero M."/>
            <person name="Asole G."/>
            <person name="Calvet F."/>
            <person name="Ruiz-Romero M."/>
            <person name="Marangio P."/>
            <person name="Guigo R."/>
            <person name="Rago D."/>
            <person name="Mirbahai L."/>
            <person name="Eastwood N."/>
            <person name="Colbourne J.K."/>
            <person name="Zhou J."/>
            <person name="Mallon E."/>
            <person name="Orsini L."/>
        </authorList>
    </citation>
    <scope>NUCLEOTIDE SEQUENCE [LARGE SCALE GENOMIC DNA]</scope>
    <source>
        <strain evidence="2">LRV0_1</strain>
    </source>
</reference>
<organism evidence="2 3">
    <name type="scientific">Daphnia magna</name>
    <dbReference type="NCBI Taxonomy" id="35525"/>
    <lineage>
        <taxon>Eukaryota</taxon>
        <taxon>Metazoa</taxon>
        <taxon>Ecdysozoa</taxon>
        <taxon>Arthropoda</taxon>
        <taxon>Crustacea</taxon>
        <taxon>Branchiopoda</taxon>
        <taxon>Diplostraca</taxon>
        <taxon>Cladocera</taxon>
        <taxon>Anomopoda</taxon>
        <taxon>Daphniidae</taxon>
        <taxon>Daphnia</taxon>
    </lineage>
</organism>
<keyword evidence="3" id="KW-1185">Reference proteome</keyword>
<gene>
    <name evidence="2" type="ORF">OUZ56_012561</name>
</gene>
<feature type="domain" description="ISXO2-like transposase" evidence="1">
    <location>
        <begin position="62"/>
        <end position="129"/>
    </location>
</feature>
<dbReference type="PANTHER" id="PTHR47163:SF2">
    <property type="entry name" value="SI:DKEY-17M8.2"/>
    <property type="match status" value="1"/>
</dbReference>
<dbReference type="EMBL" id="JAOYFB010000002">
    <property type="protein sequence ID" value="KAK4007404.1"/>
    <property type="molecule type" value="Genomic_DNA"/>
</dbReference>